<feature type="transmembrane region" description="Helical" evidence="5">
    <location>
        <begin position="352"/>
        <end position="373"/>
    </location>
</feature>
<name>A0A1S1HI80_9SPHN</name>
<dbReference type="GO" id="GO:0030026">
    <property type="term" value="P:intracellular manganese ion homeostasis"/>
    <property type="evidence" value="ECO:0007669"/>
    <property type="project" value="InterPro"/>
</dbReference>
<evidence type="ECO:0000313" key="8">
    <source>
        <dbReference type="Proteomes" id="UP000179467"/>
    </source>
</evidence>
<sequence>MTTGTDPDPLPRYRSNLQGEVDGAAVYAALAESEADPKLAEVFHRLAAVEQAHGEFWRKRIEAGGGHFSPTPSASARVLAWLAQRFGPAFVLPALAASEERGSTAYDAQPEAKAAGLPADERSHAVLMRAAAGKGGLSGPTIALLEGRHRGGGNTLRAAVLGANDGLVSNFSLVMGVAGAAAADNTLLLTGLAGLVAGACSMAMGEWLSVTSSRELYQSQIATEAEELREVPEEEEEELVLIYQAKGIAEPQARALAERLLGNEGTALDTLAREELGIDPDQLGGSAWTAATWSFLLFATGAIIPVAPFLLLSGRPALIASLAASGLALALIGAGTSLFTGRSALFSAARQLVIGIAAAAVTYGAGAIVGVSLG</sequence>
<dbReference type="Pfam" id="PF01988">
    <property type="entry name" value="VIT1"/>
    <property type="match status" value="1"/>
</dbReference>
<dbReference type="GO" id="GO:0005384">
    <property type="term" value="F:manganese ion transmembrane transporter activity"/>
    <property type="evidence" value="ECO:0007669"/>
    <property type="project" value="InterPro"/>
</dbReference>
<comment type="caution">
    <text evidence="7">The sequence shown here is derived from an EMBL/GenBank/DDBJ whole genome shotgun (WGS) entry which is preliminary data.</text>
</comment>
<dbReference type="InterPro" id="IPR008217">
    <property type="entry name" value="Ccc1_fam"/>
</dbReference>
<gene>
    <name evidence="7" type="ORF">BHE75_03798</name>
</gene>
<dbReference type="RefSeq" id="WP_191225224.1">
    <property type="nucleotide sequence ID" value="NZ_MIPT01000001.1"/>
</dbReference>
<keyword evidence="4 5" id="KW-0472">Membrane</keyword>
<dbReference type="CDD" id="cd01044">
    <property type="entry name" value="Ferritin_CCC1_N"/>
    <property type="match status" value="1"/>
</dbReference>
<dbReference type="InterPro" id="IPR039376">
    <property type="entry name" value="Ferritin_CCC1_N"/>
</dbReference>
<proteinExistence type="predicted"/>
<organism evidence="7 8">
    <name type="scientific">Edaphosphingomonas haloaromaticamans</name>
    <dbReference type="NCBI Taxonomy" id="653954"/>
    <lineage>
        <taxon>Bacteria</taxon>
        <taxon>Pseudomonadati</taxon>
        <taxon>Pseudomonadota</taxon>
        <taxon>Alphaproteobacteria</taxon>
        <taxon>Sphingomonadales</taxon>
        <taxon>Rhizorhabdaceae</taxon>
        <taxon>Edaphosphingomonas</taxon>
    </lineage>
</organism>
<evidence type="ECO:0000256" key="5">
    <source>
        <dbReference type="SAM" id="Phobius"/>
    </source>
</evidence>
<feature type="transmembrane region" description="Helical" evidence="5">
    <location>
        <begin position="317"/>
        <end position="340"/>
    </location>
</feature>
<accession>A0A1S1HI80</accession>
<keyword evidence="8" id="KW-1185">Reference proteome</keyword>
<evidence type="ECO:0000256" key="2">
    <source>
        <dbReference type="ARBA" id="ARBA00022692"/>
    </source>
</evidence>
<dbReference type="GO" id="GO:0012505">
    <property type="term" value="C:endomembrane system"/>
    <property type="evidence" value="ECO:0007669"/>
    <property type="project" value="UniProtKB-SubCell"/>
</dbReference>
<evidence type="ECO:0000313" key="7">
    <source>
        <dbReference type="EMBL" id="OHT21787.1"/>
    </source>
</evidence>
<dbReference type="SUPFAM" id="SSF47240">
    <property type="entry name" value="Ferritin-like"/>
    <property type="match status" value="1"/>
</dbReference>
<feature type="domain" description="Rubrerythrin diiron-binding" evidence="6">
    <location>
        <begin position="16"/>
        <end position="66"/>
    </location>
</feature>
<dbReference type="InterPro" id="IPR003251">
    <property type="entry name" value="Rr_diiron-bd_dom"/>
</dbReference>
<dbReference type="InterPro" id="IPR009078">
    <property type="entry name" value="Ferritin-like_SF"/>
</dbReference>
<evidence type="ECO:0000256" key="3">
    <source>
        <dbReference type="ARBA" id="ARBA00022989"/>
    </source>
</evidence>
<feature type="transmembrane region" description="Helical" evidence="5">
    <location>
        <begin position="290"/>
        <end position="311"/>
    </location>
</feature>
<dbReference type="AlphaFoldDB" id="A0A1S1HI80"/>
<dbReference type="GO" id="GO:0016491">
    <property type="term" value="F:oxidoreductase activity"/>
    <property type="evidence" value="ECO:0007669"/>
    <property type="project" value="InterPro"/>
</dbReference>
<keyword evidence="3 5" id="KW-1133">Transmembrane helix</keyword>
<evidence type="ECO:0000256" key="4">
    <source>
        <dbReference type="ARBA" id="ARBA00023136"/>
    </source>
</evidence>
<dbReference type="GO" id="GO:0046872">
    <property type="term" value="F:metal ion binding"/>
    <property type="evidence" value="ECO:0007669"/>
    <property type="project" value="InterPro"/>
</dbReference>
<dbReference type="EMBL" id="MIPT01000001">
    <property type="protein sequence ID" value="OHT21787.1"/>
    <property type="molecule type" value="Genomic_DNA"/>
</dbReference>
<protein>
    <submittedName>
        <fullName evidence="7">VIT family protein</fullName>
    </submittedName>
</protein>
<dbReference type="PANTHER" id="PTHR31851">
    <property type="entry name" value="FE(2+)/MN(2+) TRANSPORTER PCL1"/>
    <property type="match status" value="1"/>
</dbReference>
<comment type="subcellular location">
    <subcellularLocation>
        <location evidence="1">Endomembrane system</location>
        <topology evidence="1">Multi-pass membrane protein</topology>
    </subcellularLocation>
</comment>
<evidence type="ECO:0000259" key="6">
    <source>
        <dbReference type="Pfam" id="PF02915"/>
    </source>
</evidence>
<reference evidence="7 8" key="1">
    <citation type="submission" date="2016-09" db="EMBL/GenBank/DDBJ databases">
        <title>Metabolic pathway, cell adaptation mechanisms and a novel monoxygenase revealed through proteogenomic-transcription analysis of a Sphingomonas haloaromaticamans strain degrading the fungicide ortho-phenylphenol.</title>
        <authorList>
            <person name="Perruchon C."/>
            <person name="Papadopoulou E.S."/>
            <person name="Rousidou C."/>
            <person name="Vasileiadis S."/>
            <person name="Tanou G."/>
            <person name="Amoutzias G."/>
            <person name="Molassiotis A."/>
            <person name="Karpouzas D.G."/>
        </authorList>
    </citation>
    <scope>NUCLEOTIDE SEQUENCE [LARGE SCALE GENOMIC DNA]</scope>
    <source>
        <strain evidence="7 8">P3</strain>
    </source>
</reference>
<keyword evidence="2 5" id="KW-0812">Transmembrane</keyword>
<evidence type="ECO:0000256" key="1">
    <source>
        <dbReference type="ARBA" id="ARBA00004127"/>
    </source>
</evidence>
<dbReference type="Proteomes" id="UP000179467">
    <property type="component" value="Unassembled WGS sequence"/>
</dbReference>
<dbReference type="Pfam" id="PF02915">
    <property type="entry name" value="Rubrerythrin"/>
    <property type="match status" value="1"/>
</dbReference>